<dbReference type="EMBL" id="CAJNOT010000671">
    <property type="protein sequence ID" value="CAF1051478.1"/>
    <property type="molecule type" value="Genomic_DNA"/>
</dbReference>
<proteinExistence type="predicted"/>
<sequence length="165" mass="17329">MQSSYNFTNLNSGSCWDEPPNPKNNNPHIPDAGTSVQSLQLQLLGIAGVLLVVLVIVLPLTFVLTGIKGNTTLSYSTTIATTLTTITTSTTTLSPYACGNMTFYNNTELGGTDIGSATLNYTGCCSYCLMTSGCVGFTLVVSGNACYIKSAVMNSVASGRYSAKY</sequence>
<evidence type="ECO:0000256" key="2">
    <source>
        <dbReference type="SAM" id="Phobius"/>
    </source>
</evidence>
<feature type="transmembrane region" description="Helical" evidence="2">
    <location>
        <begin position="43"/>
        <end position="67"/>
    </location>
</feature>
<dbReference type="AlphaFoldDB" id="A0A814KM52"/>
<comment type="caution">
    <text evidence="3">The sequence shown here is derived from an EMBL/GenBank/DDBJ whole genome shotgun (WGS) entry which is preliminary data.</text>
</comment>
<keyword evidence="2" id="KW-1133">Transmembrane helix</keyword>
<feature type="compositionally biased region" description="Polar residues" evidence="1">
    <location>
        <begin position="1"/>
        <end position="14"/>
    </location>
</feature>
<evidence type="ECO:0008006" key="5">
    <source>
        <dbReference type="Google" id="ProtNLM"/>
    </source>
</evidence>
<gene>
    <name evidence="3" type="ORF">ZHD862_LOCUS15078</name>
</gene>
<reference evidence="3" key="1">
    <citation type="submission" date="2021-02" db="EMBL/GenBank/DDBJ databases">
        <authorList>
            <person name="Nowell W R."/>
        </authorList>
    </citation>
    <scope>NUCLEOTIDE SEQUENCE</scope>
</reference>
<keyword evidence="2" id="KW-0812">Transmembrane</keyword>
<accession>A0A814KM52</accession>
<dbReference type="Gene3D" id="3.50.4.10">
    <property type="entry name" value="Hepatocyte Growth Factor"/>
    <property type="match status" value="1"/>
</dbReference>
<organism evidence="3 4">
    <name type="scientific">Rotaria sordida</name>
    <dbReference type="NCBI Taxonomy" id="392033"/>
    <lineage>
        <taxon>Eukaryota</taxon>
        <taxon>Metazoa</taxon>
        <taxon>Spiralia</taxon>
        <taxon>Gnathifera</taxon>
        <taxon>Rotifera</taxon>
        <taxon>Eurotatoria</taxon>
        <taxon>Bdelloidea</taxon>
        <taxon>Philodinida</taxon>
        <taxon>Philodinidae</taxon>
        <taxon>Rotaria</taxon>
    </lineage>
</organism>
<evidence type="ECO:0000256" key="1">
    <source>
        <dbReference type="SAM" id="MobiDB-lite"/>
    </source>
</evidence>
<dbReference type="Proteomes" id="UP000663864">
    <property type="component" value="Unassembled WGS sequence"/>
</dbReference>
<evidence type="ECO:0000313" key="3">
    <source>
        <dbReference type="EMBL" id="CAF1051478.1"/>
    </source>
</evidence>
<evidence type="ECO:0000313" key="4">
    <source>
        <dbReference type="Proteomes" id="UP000663864"/>
    </source>
</evidence>
<feature type="region of interest" description="Disordered" evidence="1">
    <location>
        <begin position="1"/>
        <end position="31"/>
    </location>
</feature>
<name>A0A814KM52_9BILA</name>
<protein>
    <recommendedName>
        <fullName evidence="5">Apple domain-containing protein</fullName>
    </recommendedName>
</protein>
<keyword evidence="2" id="KW-0472">Membrane</keyword>